<dbReference type="InterPro" id="IPR013078">
    <property type="entry name" value="His_Pase_superF_clade-1"/>
</dbReference>
<proteinExistence type="predicted"/>
<dbReference type="NCBIfam" id="TIGR00249">
    <property type="entry name" value="sixA"/>
    <property type="match status" value="1"/>
</dbReference>
<accession>A0ABY7LCU6</accession>
<gene>
    <name evidence="2" type="primary">sixA</name>
    <name evidence="2" type="ORF">N7E60_10560</name>
</gene>
<dbReference type="InterPro" id="IPR051021">
    <property type="entry name" value="Mito_Ser/Thr_phosphatase"/>
</dbReference>
<sequence>MKLIIMRHGEAQAFAASDSERGLTANGERQSEQMAAWLSQHLAGETIDKVLVSPYLRAQQTWQVCAPHLPAREVATEPDITPYGQSDQVYTYLQAMFDVEAPNVVLVVSHLPLVGYLTNEWLQNGQPPMFSTSAMAILGIDDQNDTAELIAMMSPRELQG</sequence>
<protein>
    <submittedName>
        <fullName evidence="2">Phosphohistidine phosphatase SixA</fullName>
    </submittedName>
</protein>
<dbReference type="Pfam" id="PF00300">
    <property type="entry name" value="His_Phos_1"/>
    <property type="match status" value="1"/>
</dbReference>
<dbReference type="SMART" id="SM00855">
    <property type="entry name" value="PGAM"/>
    <property type="match status" value="1"/>
</dbReference>
<evidence type="ECO:0000313" key="2">
    <source>
        <dbReference type="EMBL" id="WBA14154.1"/>
    </source>
</evidence>
<organism evidence="2 3">
    <name type="scientific">Salinivibrio proteolyticus</name>
    <dbReference type="NCBI Taxonomy" id="334715"/>
    <lineage>
        <taxon>Bacteria</taxon>
        <taxon>Pseudomonadati</taxon>
        <taxon>Pseudomonadota</taxon>
        <taxon>Gammaproteobacteria</taxon>
        <taxon>Vibrionales</taxon>
        <taxon>Vibrionaceae</taxon>
        <taxon>Salinivibrio</taxon>
    </lineage>
</organism>
<dbReference type="InterPro" id="IPR004449">
    <property type="entry name" value="SixA"/>
</dbReference>
<dbReference type="InterPro" id="IPR029033">
    <property type="entry name" value="His_PPase_superfam"/>
</dbReference>
<evidence type="ECO:0000256" key="1">
    <source>
        <dbReference type="ARBA" id="ARBA00022801"/>
    </source>
</evidence>
<dbReference type="EMBL" id="CP114584">
    <property type="protein sequence ID" value="WBA14154.1"/>
    <property type="molecule type" value="Genomic_DNA"/>
</dbReference>
<name>A0ABY7LCU6_9GAMM</name>
<dbReference type="PANTHER" id="PTHR20935:SF1">
    <property type="entry name" value="SLL1549 PROTEIN"/>
    <property type="match status" value="1"/>
</dbReference>
<dbReference type="RefSeq" id="WP_269597455.1">
    <property type="nucleotide sequence ID" value="NZ_CP114584.1"/>
</dbReference>
<dbReference type="Proteomes" id="UP001164676">
    <property type="component" value="Chromosome"/>
</dbReference>
<dbReference type="Gene3D" id="3.40.50.1240">
    <property type="entry name" value="Phosphoglycerate mutase-like"/>
    <property type="match status" value="1"/>
</dbReference>
<dbReference type="SUPFAM" id="SSF53254">
    <property type="entry name" value="Phosphoglycerate mutase-like"/>
    <property type="match status" value="1"/>
</dbReference>
<keyword evidence="3" id="KW-1185">Reference proteome</keyword>
<keyword evidence="1" id="KW-0378">Hydrolase</keyword>
<dbReference type="PANTHER" id="PTHR20935">
    <property type="entry name" value="PHOSPHOGLYCERATE MUTASE-RELATED"/>
    <property type="match status" value="1"/>
</dbReference>
<evidence type="ECO:0000313" key="3">
    <source>
        <dbReference type="Proteomes" id="UP001164676"/>
    </source>
</evidence>
<dbReference type="CDD" id="cd07067">
    <property type="entry name" value="HP_PGM_like"/>
    <property type="match status" value="1"/>
</dbReference>
<reference evidence="2" key="1">
    <citation type="submission" date="2022-09" db="EMBL/GenBank/DDBJ databases">
        <authorList>
            <person name="Li Z.-J."/>
        </authorList>
    </citation>
    <scope>NUCLEOTIDE SEQUENCE</scope>
    <source>
        <strain evidence="2">TGB10</strain>
    </source>
</reference>